<comment type="caution">
    <text evidence="2">The sequence shown here is derived from an EMBL/GenBank/DDBJ whole genome shotgun (WGS) entry which is preliminary data.</text>
</comment>
<keyword evidence="3" id="KW-1185">Reference proteome</keyword>
<sequence length="111" mass="11852">MEQQRDGAIVTPTQIGAGAGAGAGPDLLALVPGERMTGMGVHTRTNNTIHPSPSPSRLGKLDGSVFSFSPPDLHHHQTRTLDRFRSACLAKSQDAIKPTTLDQRLDNNNNN</sequence>
<name>A0AAW0QDI2_9PEZI</name>
<gene>
    <name evidence="2" type="ORF">PG999_014688</name>
</gene>
<accession>A0AAW0QDI2</accession>
<dbReference type="EMBL" id="JAQQWP010000013">
    <property type="protein sequence ID" value="KAK8092489.1"/>
    <property type="molecule type" value="Genomic_DNA"/>
</dbReference>
<dbReference type="AlphaFoldDB" id="A0AAW0QDI2"/>
<evidence type="ECO:0000313" key="2">
    <source>
        <dbReference type="EMBL" id="KAK8092489.1"/>
    </source>
</evidence>
<evidence type="ECO:0000313" key="3">
    <source>
        <dbReference type="Proteomes" id="UP001392437"/>
    </source>
</evidence>
<dbReference type="Proteomes" id="UP001392437">
    <property type="component" value="Unassembled WGS sequence"/>
</dbReference>
<proteinExistence type="predicted"/>
<protein>
    <submittedName>
        <fullName evidence="2">Uncharacterized protein</fullName>
    </submittedName>
</protein>
<evidence type="ECO:0000256" key="1">
    <source>
        <dbReference type="SAM" id="MobiDB-lite"/>
    </source>
</evidence>
<reference evidence="2 3" key="1">
    <citation type="submission" date="2023-01" db="EMBL/GenBank/DDBJ databases">
        <title>Analysis of 21 Apiospora genomes using comparative genomics revels a genus with tremendous synthesis potential of carbohydrate active enzymes and secondary metabolites.</title>
        <authorList>
            <person name="Sorensen T."/>
        </authorList>
    </citation>
    <scope>NUCLEOTIDE SEQUENCE [LARGE SCALE GENOMIC DNA]</scope>
    <source>
        <strain evidence="2 3">CBS 117206</strain>
    </source>
</reference>
<organism evidence="2 3">
    <name type="scientific">Apiospora kogelbergensis</name>
    <dbReference type="NCBI Taxonomy" id="1337665"/>
    <lineage>
        <taxon>Eukaryota</taxon>
        <taxon>Fungi</taxon>
        <taxon>Dikarya</taxon>
        <taxon>Ascomycota</taxon>
        <taxon>Pezizomycotina</taxon>
        <taxon>Sordariomycetes</taxon>
        <taxon>Xylariomycetidae</taxon>
        <taxon>Amphisphaeriales</taxon>
        <taxon>Apiosporaceae</taxon>
        <taxon>Apiospora</taxon>
    </lineage>
</organism>
<feature type="region of interest" description="Disordered" evidence="1">
    <location>
        <begin position="38"/>
        <end position="63"/>
    </location>
</feature>
<feature type="region of interest" description="Disordered" evidence="1">
    <location>
        <begin position="1"/>
        <end position="23"/>
    </location>
</feature>